<dbReference type="SUPFAM" id="SSF51735">
    <property type="entry name" value="NAD(P)-binding Rossmann-fold domains"/>
    <property type="match status" value="1"/>
</dbReference>
<reference evidence="3 4" key="1">
    <citation type="submission" date="2019-02" db="EMBL/GenBank/DDBJ databases">
        <title>Deep-cultivation of Planctomycetes and their phenomic and genomic characterization uncovers novel biology.</title>
        <authorList>
            <person name="Wiegand S."/>
            <person name="Jogler M."/>
            <person name="Boedeker C."/>
            <person name="Pinto D."/>
            <person name="Vollmers J."/>
            <person name="Rivas-Marin E."/>
            <person name="Kohn T."/>
            <person name="Peeters S.H."/>
            <person name="Heuer A."/>
            <person name="Rast P."/>
            <person name="Oberbeckmann S."/>
            <person name="Bunk B."/>
            <person name="Jeske O."/>
            <person name="Meyerdierks A."/>
            <person name="Storesund J.E."/>
            <person name="Kallscheuer N."/>
            <person name="Luecker S."/>
            <person name="Lage O.M."/>
            <person name="Pohl T."/>
            <person name="Merkel B.J."/>
            <person name="Hornburger P."/>
            <person name="Mueller R.-W."/>
            <person name="Bruemmer F."/>
            <person name="Labrenz M."/>
            <person name="Spormann A.M."/>
            <person name="Op Den Camp H."/>
            <person name="Overmann J."/>
            <person name="Amann R."/>
            <person name="Jetten M.S.M."/>
            <person name="Mascher T."/>
            <person name="Medema M.H."/>
            <person name="Devos D.P."/>
            <person name="Kaster A.-K."/>
            <person name="Ovreas L."/>
            <person name="Rohde M."/>
            <person name="Galperin M.Y."/>
            <person name="Jogler C."/>
        </authorList>
    </citation>
    <scope>NUCLEOTIDE SEQUENCE [LARGE SCALE GENOMIC DNA]</scope>
    <source>
        <strain evidence="3 4">CA54</strain>
    </source>
</reference>
<dbReference type="PANTHER" id="PTHR43162">
    <property type="match status" value="1"/>
</dbReference>
<evidence type="ECO:0000259" key="2">
    <source>
        <dbReference type="Pfam" id="PF13460"/>
    </source>
</evidence>
<gene>
    <name evidence="3" type="ORF">CA54_58880</name>
</gene>
<sequence>MPNQRSILLTGGTGYVGGRLIPLLEKHGYPLRCVARQPQYLESRVQSSTEIVQGDLFELESLRRALDGIHTAFYMVHSLGTGQDFEKEDRTAALNFAEAARQANVQRIIYLGGLGESQNGLSPHLRSRQEVGDILRQSGAQVIEFRASIIIGSGSLSFELIRSLVQKLPIMIWPQWVSTPAQPIAIEDVLAYLMAAIEYSDQESCVFEIGGPDQVSYGGVMLAYANQRGLKRWTIPVPFLSPRLSSLWLGLVTPVFARIGRKLVESLRNPTVVHNDEALQAFPDIRPRNSHAAIARALAKEDQEFAETRWSDAISSAGSPKSWGGVRFGNRLVDSRTATTHVSAARAFEPIRRIGGNTGWYFATWLWKIRGYMDLLVGGVGMRRGRRNPNTLTVGETLDFWRVQAYEPNRRLRLDAEMKLPGRAWLEFEVTESASSTTIRQTAVFDPVGLLGLMYWYGIYPLHRLVFAGMLREIVRAAERTNPQNAFPDKPTTANLGEDVTHANTNS</sequence>
<feature type="region of interest" description="Disordered" evidence="1">
    <location>
        <begin position="482"/>
        <end position="507"/>
    </location>
</feature>
<evidence type="ECO:0000313" key="4">
    <source>
        <dbReference type="Proteomes" id="UP000320735"/>
    </source>
</evidence>
<dbReference type="EMBL" id="SJPP01000004">
    <property type="protein sequence ID" value="TWU05200.1"/>
    <property type="molecule type" value="Genomic_DNA"/>
</dbReference>
<name>A0A5C6AZQ2_9PLAN</name>
<dbReference type="InterPro" id="IPR016040">
    <property type="entry name" value="NAD(P)-bd_dom"/>
</dbReference>
<dbReference type="Gene3D" id="3.40.50.720">
    <property type="entry name" value="NAD(P)-binding Rossmann-like Domain"/>
    <property type="match status" value="1"/>
</dbReference>
<dbReference type="Pfam" id="PF13460">
    <property type="entry name" value="NAD_binding_10"/>
    <property type="match status" value="1"/>
</dbReference>
<dbReference type="PANTHER" id="PTHR43162:SF1">
    <property type="entry name" value="PRESTALK A DIFFERENTIATION PROTEIN A"/>
    <property type="match status" value="1"/>
</dbReference>
<dbReference type="Proteomes" id="UP000320735">
    <property type="component" value="Unassembled WGS sequence"/>
</dbReference>
<dbReference type="OrthoDB" id="9774199at2"/>
<dbReference type="GO" id="GO:0016853">
    <property type="term" value="F:isomerase activity"/>
    <property type="evidence" value="ECO:0007669"/>
    <property type="project" value="UniProtKB-KW"/>
</dbReference>
<accession>A0A5C6AZQ2</accession>
<dbReference type="InterPro" id="IPR051604">
    <property type="entry name" value="Ergot_Alk_Oxidoreductase"/>
</dbReference>
<dbReference type="RefSeq" id="WP_146374297.1">
    <property type="nucleotide sequence ID" value="NZ_SJPP01000004.1"/>
</dbReference>
<dbReference type="SUPFAM" id="SSF55961">
    <property type="entry name" value="Bet v1-like"/>
    <property type="match status" value="1"/>
</dbReference>
<keyword evidence="4" id="KW-1185">Reference proteome</keyword>
<dbReference type="InterPro" id="IPR036291">
    <property type="entry name" value="NAD(P)-bd_dom_sf"/>
</dbReference>
<organism evidence="3 4">
    <name type="scientific">Symmachiella macrocystis</name>
    <dbReference type="NCBI Taxonomy" id="2527985"/>
    <lineage>
        <taxon>Bacteria</taxon>
        <taxon>Pseudomonadati</taxon>
        <taxon>Planctomycetota</taxon>
        <taxon>Planctomycetia</taxon>
        <taxon>Planctomycetales</taxon>
        <taxon>Planctomycetaceae</taxon>
        <taxon>Symmachiella</taxon>
    </lineage>
</organism>
<evidence type="ECO:0000313" key="3">
    <source>
        <dbReference type="EMBL" id="TWU05200.1"/>
    </source>
</evidence>
<dbReference type="InterPro" id="IPR021295">
    <property type="entry name" value="DUF2867"/>
</dbReference>
<proteinExistence type="predicted"/>
<comment type="caution">
    <text evidence="3">The sequence shown here is derived from an EMBL/GenBank/DDBJ whole genome shotgun (WGS) entry which is preliminary data.</text>
</comment>
<keyword evidence="3" id="KW-0413">Isomerase</keyword>
<feature type="domain" description="NAD(P)-binding" evidence="2">
    <location>
        <begin position="11"/>
        <end position="137"/>
    </location>
</feature>
<evidence type="ECO:0000256" key="1">
    <source>
        <dbReference type="SAM" id="MobiDB-lite"/>
    </source>
</evidence>
<dbReference type="Pfam" id="PF11066">
    <property type="entry name" value="DUF2867"/>
    <property type="match status" value="1"/>
</dbReference>
<dbReference type="AlphaFoldDB" id="A0A5C6AZQ2"/>
<protein>
    <submittedName>
        <fullName evidence="3">3 beta-hydroxysteroid dehydrogenase/Delta 5--&gt;4-isomerase</fullName>
    </submittedName>
</protein>